<dbReference type="Pfam" id="PF00163">
    <property type="entry name" value="Ribosomal_S4"/>
    <property type="match status" value="1"/>
</dbReference>
<dbReference type="InterPro" id="IPR002942">
    <property type="entry name" value="S4_RNA-bd"/>
</dbReference>
<dbReference type="InterPro" id="IPR018079">
    <property type="entry name" value="Ribosomal_uS4_CS"/>
</dbReference>
<dbReference type="NCBIfam" id="TIGR01017">
    <property type="entry name" value="rpsD_bact"/>
    <property type="match status" value="1"/>
</dbReference>
<dbReference type="Gene3D" id="3.10.290.10">
    <property type="entry name" value="RNA-binding S4 domain"/>
    <property type="match status" value="1"/>
</dbReference>
<keyword evidence="5 7" id="KW-0687">Ribonucleoprotein</keyword>
<dbReference type="NCBIfam" id="NF003717">
    <property type="entry name" value="PRK05327.1"/>
    <property type="match status" value="1"/>
</dbReference>
<evidence type="ECO:0000256" key="6">
    <source>
        <dbReference type="ARBA" id="ARBA00035254"/>
    </source>
</evidence>
<dbReference type="PROSITE" id="PS00632">
    <property type="entry name" value="RIBOSOMAL_S4"/>
    <property type="match status" value="1"/>
</dbReference>
<dbReference type="EMBL" id="AP025225">
    <property type="protein sequence ID" value="BDB96514.1"/>
    <property type="molecule type" value="Genomic_DNA"/>
</dbReference>
<dbReference type="SUPFAM" id="SSF55174">
    <property type="entry name" value="Alpha-L RNA-binding motif"/>
    <property type="match status" value="1"/>
</dbReference>
<dbReference type="SMART" id="SM01390">
    <property type="entry name" value="Ribosomal_S4"/>
    <property type="match status" value="1"/>
</dbReference>
<keyword evidence="3 7" id="KW-0694">RNA-binding</keyword>
<dbReference type="InterPro" id="IPR001912">
    <property type="entry name" value="Ribosomal_uS4_N"/>
</dbReference>
<feature type="domain" description="RNA-binding S4" evidence="9">
    <location>
        <begin position="94"/>
        <end position="158"/>
    </location>
</feature>
<accession>A0ABM7V9N8</accession>
<dbReference type="PANTHER" id="PTHR11831">
    <property type="entry name" value="30S 40S RIBOSOMAL PROTEIN"/>
    <property type="match status" value="1"/>
</dbReference>
<reference evidence="11" key="1">
    <citation type="submission" date="2021-10" db="EMBL/GenBank/DDBJ databases">
        <title>Genome Sequence of The Candidatus Hydrogeosomobacter endosymbioticus, an Intracellular Bacterial Symbiont of the Anaerobic Ciliate GW7.</title>
        <authorList>
            <person name="Shiohama Y."/>
            <person name="Shinzato N."/>
        </authorList>
    </citation>
    <scope>NUCLEOTIDE SEQUENCE [LARGE SCALE GENOMIC DNA]</scope>
    <source>
        <strain evidence="11">200920</strain>
    </source>
</reference>
<dbReference type="HAMAP" id="MF_01306_B">
    <property type="entry name" value="Ribosomal_uS4_B"/>
    <property type="match status" value="1"/>
</dbReference>
<name>A0ABM7V9N8_9PROT</name>
<comment type="similarity">
    <text evidence="1 7 8">Belongs to the universal ribosomal protein uS4 family.</text>
</comment>
<proteinExistence type="inferred from homology"/>
<dbReference type="InterPro" id="IPR022801">
    <property type="entry name" value="Ribosomal_uS4"/>
</dbReference>
<dbReference type="GO" id="GO:0005840">
    <property type="term" value="C:ribosome"/>
    <property type="evidence" value="ECO:0007669"/>
    <property type="project" value="UniProtKB-KW"/>
</dbReference>
<evidence type="ECO:0000256" key="3">
    <source>
        <dbReference type="ARBA" id="ARBA00022884"/>
    </source>
</evidence>
<comment type="function">
    <text evidence="7">With S5 and S12 plays an important role in translational accuracy.</text>
</comment>
<sequence>MTKRLEAKYKYSRRCGVNLWGESKNPVNTRNYPPGQHGTKGAKKLTEYGQQLAAKQKLKRYYGNIGEKQFRKIYQEAVRVRGDTNENLLDLLERRLDAVVYRLKFVPSVFAARQFVNHGHVLVNGKRVDIPSYRLRDGDVVSLDENIRQNAVVASSIECKDRDVPDYISSDTKKFSGTFLRRPDPVEIPYPVQMNTALIIEFYSR</sequence>
<evidence type="ECO:0000256" key="7">
    <source>
        <dbReference type="HAMAP-Rule" id="MF_01306"/>
    </source>
</evidence>
<evidence type="ECO:0000256" key="1">
    <source>
        <dbReference type="ARBA" id="ARBA00007465"/>
    </source>
</evidence>
<gene>
    <name evidence="7 11" type="primary">rpsD</name>
    <name evidence="11" type="ORF">HYD_6470</name>
</gene>
<evidence type="ECO:0000259" key="10">
    <source>
        <dbReference type="SMART" id="SM01390"/>
    </source>
</evidence>
<dbReference type="InterPro" id="IPR036986">
    <property type="entry name" value="S4_RNA-bd_sf"/>
</dbReference>
<dbReference type="CDD" id="cd00165">
    <property type="entry name" value="S4"/>
    <property type="match status" value="1"/>
</dbReference>
<dbReference type="InterPro" id="IPR005709">
    <property type="entry name" value="Ribosomal_uS4_bac-type"/>
</dbReference>
<comment type="subunit">
    <text evidence="7">Part of the 30S ribosomal subunit. Contacts protein S5. The interaction surface between S4 and S5 is involved in control of translational fidelity.</text>
</comment>
<dbReference type="RefSeq" id="WP_236864928.1">
    <property type="nucleotide sequence ID" value="NZ_AP025225.1"/>
</dbReference>
<comment type="function">
    <text evidence="7">One of the primary rRNA binding proteins, it binds directly to 16S rRNA where it nucleates assembly of the body of the 30S subunit.</text>
</comment>
<evidence type="ECO:0000256" key="4">
    <source>
        <dbReference type="ARBA" id="ARBA00022980"/>
    </source>
</evidence>
<evidence type="ECO:0000313" key="12">
    <source>
        <dbReference type="Proteomes" id="UP001320209"/>
    </source>
</evidence>
<keyword evidence="2 7" id="KW-0699">rRNA-binding</keyword>
<dbReference type="Pfam" id="PF01479">
    <property type="entry name" value="S4"/>
    <property type="match status" value="1"/>
</dbReference>
<dbReference type="Gene3D" id="1.10.1050.10">
    <property type="entry name" value="Ribosomal Protein S4 Delta 41, Chain A, domain 1"/>
    <property type="match status" value="1"/>
</dbReference>
<organism evidence="11 12">
    <name type="scientific">Candidatus Hydrogenosomobacter endosymbioticus</name>
    <dbReference type="NCBI Taxonomy" id="2558174"/>
    <lineage>
        <taxon>Bacteria</taxon>
        <taxon>Pseudomonadati</taxon>
        <taxon>Pseudomonadota</taxon>
        <taxon>Alphaproteobacteria</taxon>
        <taxon>Holosporales</taxon>
        <taxon>Holosporaceae</taxon>
        <taxon>Candidatus Hydrogenosomobacter</taxon>
    </lineage>
</organism>
<evidence type="ECO:0000256" key="8">
    <source>
        <dbReference type="RuleBase" id="RU003699"/>
    </source>
</evidence>
<dbReference type="PANTHER" id="PTHR11831:SF4">
    <property type="entry name" value="SMALL RIBOSOMAL SUBUNIT PROTEIN US4M"/>
    <property type="match status" value="1"/>
</dbReference>
<dbReference type="Proteomes" id="UP001320209">
    <property type="component" value="Chromosome"/>
</dbReference>
<evidence type="ECO:0000259" key="9">
    <source>
        <dbReference type="SMART" id="SM00363"/>
    </source>
</evidence>
<keyword evidence="4 7" id="KW-0689">Ribosomal protein</keyword>
<evidence type="ECO:0000256" key="5">
    <source>
        <dbReference type="ARBA" id="ARBA00023274"/>
    </source>
</evidence>
<feature type="domain" description="Small ribosomal subunit protein uS4 N-terminal" evidence="10">
    <location>
        <begin position="3"/>
        <end position="93"/>
    </location>
</feature>
<protein>
    <recommendedName>
        <fullName evidence="6 7">Small ribosomal subunit protein uS4</fullName>
    </recommendedName>
</protein>
<dbReference type="SMART" id="SM00363">
    <property type="entry name" value="S4"/>
    <property type="match status" value="1"/>
</dbReference>
<dbReference type="PROSITE" id="PS50889">
    <property type="entry name" value="S4"/>
    <property type="match status" value="1"/>
</dbReference>
<evidence type="ECO:0000313" key="11">
    <source>
        <dbReference type="EMBL" id="BDB96514.1"/>
    </source>
</evidence>
<keyword evidence="12" id="KW-1185">Reference proteome</keyword>
<evidence type="ECO:0000256" key="2">
    <source>
        <dbReference type="ARBA" id="ARBA00022730"/>
    </source>
</evidence>